<sequence>MAVYRWRVIINSLQPEMRHRHIFAWIVGIWLMGFLLLLPLIIVAEKDQTGGCREDWKLQQSRAYTAVLFMLQYVLPLVTIAGAYVLIANDLGKSKQRQICNAQDRFALEVRRKEDLQIIKMMGLIVILFAVCILPIQIAWLISDFGSNEHKGVGNVLLRVADIAAYLHACVNPIKRKKDDEKLTPLDIKIKQLQEKHTMVQDFKIRVWEKMLMPKRDAIIQQLKGKELKHHEILSTDEFNKERHKLVTELEEL</sequence>
<dbReference type="AlphaFoldDB" id="A0AAD9QKA5"/>
<feature type="domain" description="G-protein coupled receptors family 1 profile" evidence="9">
    <location>
        <begin position="1"/>
        <end position="176"/>
    </location>
</feature>
<protein>
    <submittedName>
        <fullName evidence="10">Neuropeptide FF receptor 2</fullName>
    </submittedName>
</protein>
<comment type="caution">
    <text evidence="10">The sequence shown here is derived from an EMBL/GenBank/DDBJ whole genome shotgun (WGS) entry which is preliminary data.</text>
</comment>
<feature type="transmembrane region" description="Helical" evidence="8">
    <location>
        <begin position="63"/>
        <end position="87"/>
    </location>
</feature>
<dbReference type="EMBL" id="JARQWQ010000027">
    <property type="protein sequence ID" value="KAK2562886.1"/>
    <property type="molecule type" value="Genomic_DNA"/>
</dbReference>
<dbReference type="PANTHER" id="PTHR45695">
    <property type="entry name" value="LEUCOKININ RECEPTOR-RELATED"/>
    <property type="match status" value="1"/>
</dbReference>
<evidence type="ECO:0000256" key="8">
    <source>
        <dbReference type="SAM" id="Phobius"/>
    </source>
</evidence>
<keyword evidence="4" id="KW-0297">G-protein coupled receptor</keyword>
<dbReference type="Proteomes" id="UP001249851">
    <property type="component" value="Unassembled WGS sequence"/>
</dbReference>
<accession>A0AAD9QKA5</accession>
<dbReference type="Gene3D" id="1.20.1070.10">
    <property type="entry name" value="Rhodopsin 7-helix transmembrane proteins"/>
    <property type="match status" value="1"/>
</dbReference>
<dbReference type="InterPro" id="IPR000276">
    <property type="entry name" value="GPCR_Rhodpsn"/>
</dbReference>
<reference evidence="10" key="1">
    <citation type="journal article" date="2023" name="G3 (Bethesda)">
        <title>Whole genome assembly and annotation of the endangered Caribbean coral Acropora cervicornis.</title>
        <authorList>
            <person name="Selwyn J.D."/>
            <person name="Vollmer S.V."/>
        </authorList>
    </citation>
    <scope>NUCLEOTIDE SEQUENCE</scope>
    <source>
        <strain evidence="10">K2</strain>
    </source>
</reference>
<dbReference type="GO" id="GO:0004930">
    <property type="term" value="F:G protein-coupled receptor activity"/>
    <property type="evidence" value="ECO:0007669"/>
    <property type="project" value="UniProtKB-KW"/>
</dbReference>
<keyword evidence="5 8" id="KW-0472">Membrane</keyword>
<keyword evidence="2 8" id="KW-0812">Transmembrane</keyword>
<proteinExistence type="predicted"/>
<dbReference type="PRINTS" id="PR00237">
    <property type="entry name" value="GPCRRHODOPSN"/>
</dbReference>
<dbReference type="Pfam" id="PF00001">
    <property type="entry name" value="7tm_1"/>
    <property type="match status" value="1"/>
</dbReference>
<evidence type="ECO:0000256" key="7">
    <source>
        <dbReference type="ARBA" id="ARBA00023224"/>
    </source>
</evidence>
<dbReference type="SUPFAM" id="SSF81321">
    <property type="entry name" value="Family A G protein-coupled receptor-like"/>
    <property type="match status" value="1"/>
</dbReference>
<comment type="subcellular location">
    <subcellularLocation>
        <location evidence="1">Membrane</location>
        <topology evidence="1">Multi-pass membrane protein</topology>
    </subcellularLocation>
</comment>
<gene>
    <name evidence="10" type="ORF">P5673_013853</name>
</gene>
<keyword evidence="3 8" id="KW-1133">Transmembrane helix</keyword>
<evidence type="ECO:0000313" key="10">
    <source>
        <dbReference type="EMBL" id="KAK2562886.1"/>
    </source>
</evidence>
<evidence type="ECO:0000256" key="2">
    <source>
        <dbReference type="ARBA" id="ARBA00022692"/>
    </source>
</evidence>
<name>A0AAD9QKA5_ACRCE</name>
<dbReference type="InterPro" id="IPR017452">
    <property type="entry name" value="GPCR_Rhodpsn_7TM"/>
</dbReference>
<evidence type="ECO:0000313" key="11">
    <source>
        <dbReference type="Proteomes" id="UP001249851"/>
    </source>
</evidence>
<keyword evidence="7" id="KW-0807">Transducer</keyword>
<evidence type="ECO:0000256" key="3">
    <source>
        <dbReference type="ARBA" id="ARBA00022989"/>
    </source>
</evidence>
<feature type="transmembrane region" description="Helical" evidence="8">
    <location>
        <begin position="121"/>
        <end position="142"/>
    </location>
</feature>
<dbReference type="PROSITE" id="PS50262">
    <property type="entry name" value="G_PROTEIN_RECEP_F1_2"/>
    <property type="match status" value="1"/>
</dbReference>
<evidence type="ECO:0000256" key="5">
    <source>
        <dbReference type="ARBA" id="ARBA00023136"/>
    </source>
</evidence>
<dbReference type="PANTHER" id="PTHR45695:SF9">
    <property type="entry name" value="LEUCOKININ RECEPTOR"/>
    <property type="match status" value="1"/>
</dbReference>
<evidence type="ECO:0000256" key="6">
    <source>
        <dbReference type="ARBA" id="ARBA00023170"/>
    </source>
</evidence>
<evidence type="ECO:0000256" key="1">
    <source>
        <dbReference type="ARBA" id="ARBA00004141"/>
    </source>
</evidence>
<organism evidence="10 11">
    <name type="scientific">Acropora cervicornis</name>
    <name type="common">Staghorn coral</name>
    <dbReference type="NCBI Taxonomy" id="6130"/>
    <lineage>
        <taxon>Eukaryota</taxon>
        <taxon>Metazoa</taxon>
        <taxon>Cnidaria</taxon>
        <taxon>Anthozoa</taxon>
        <taxon>Hexacorallia</taxon>
        <taxon>Scleractinia</taxon>
        <taxon>Astrocoeniina</taxon>
        <taxon>Acroporidae</taxon>
        <taxon>Acropora</taxon>
    </lineage>
</organism>
<evidence type="ECO:0000256" key="4">
    <source>
        <dbReference type="ARBA" id="ARBA00023040"/>
    </source>
</evidence>
<keyword evidence="6 10" id="KW-0675">Receptor</keyword>
<feature type="transmembrane region" description="Helical" evidence="8">
    <location>
        <begin position="21"/>
        <end position="43"/>
    </location>
</feature>
<dbReference type="GO" id="GO:0005886">
    <property type="term" value="C:plasma membrane"/>
    <property type="evidence" value="ECO:0007669"/>
    <property type="project" value="TreeGrafter"/>
</dbReference>
<reference evidence="10" key="2">
    <citation type="journal article" date="2023" name="Science">
        <title>Genomic signatures of disease resistance in endangered staghorn corals.</title>
        <authorList>
            <person name="Vollmer S.V."/>
            <person name="Selwyn J.D."/>
            <person name="Despard B.A."/>
            <person name="Roesel C.L."/>
        </authorList>
    </citation>
    <scope>NUCLEOTIDE SEQUENCE</scope>
    <source>
        <strain evidence="10">K2</strain>
    </source>
</reference>
<keyword evidence="11" id="KW-1185">Reference proteome</keyword>
<evidence type="ECO:0000259" key="9">
    <source>
        <dbReference type="PROSITE" id="PS50262"/>
    </source>
</evidence>